<evidence type="ECO:0000259" key="5">
    <source>
        <dbReference type="Pfam" id="PF13359"/>
    </source>
</evidence>
<evidence type="ECO:0000256" key="2">
    <source>
        <dbReference type="ARBA" id="ARBA00022723"/>
    </source>
</evidence>
<dbReference type="GO" id="GO:0046872">
    <property type="term" value="F:metal ion binding"/>
    <property type="evidence" value="ECO:0007669"/>
    <property type="project" value="UniProtKB-KW"/>
</dbReference>
<dbReference type="STRING" id="1094619.G4ZZL9"/>
<keyword evidence="4" id="KW-0732">Signal</keyword>
<feature type="signal peptide" evidence="4">
    <location>
        <begin position="1"/>
        <end position="21"/>
    </location>
</feature>
<dbReference type="InParanoid" id="G4ZZL9"/>
<dbReference type="GeneID" id="20660101"/>
<keyword evidence="3" id="KW-0472">Membrane</keyword>
<protein>
    <recommendedName>
        <fullName evidence="5">DDE Tnp4 domain-containing protein</fullName>
    </recommendedName>
</protein>
<keyword evidence="3" id="KW-1133">Transmembrane helix</keyword>
<dbReference type="OMA" id="VEAGFFK"/>
<keyword evidence="7" id="KW-1185">Reference proteome</keyword>
<organism evidence="6 7">
    <name type="scientific">Phytophthora sojae (strain P6497)</name>
    <name type="common">Soybean stem and root rot agent</name>
    <name type="synonym">Phytophthora megasperma f. sp. glycines</name>
    <dbReference type="NCBI Taxonomy" id="1094619"/>
    <lineage>
        <taxon>Eukaryota</taxon>
        <taxon>Sar</taxon>
        <taxon>Stramenopiles</taxon>
        <taxon>Oomycota</taxon>
        <taxon>Peronosporomycetes</taxon>
        <taxon>Peronosporales</taxon>
        <taxon>Peronosporaceae</taxon>
        <taxon>Phytophthora</taxon>
    </lineage>
</organism>
<evidence type="ECO:0000256" key="4">
    <source>
        <dbReference type="SAM" id="SignalP"/>
    </source>
</evidence>
<gene>
    <name evidence="6" type="ORF">PHYSODRAFT_518778</name>
</gene>
<evidence type="ECO:0000256" key="1">
    <source>
        <dbReference type="ARBA" id="ARBA00001968"/>
    </source>
</evidence>
<evidence type="ECO:0000256" key="3">
    <source>
        <dbReference type="SAM" id="Phobius"/>
    </source>
</evidence>
<feature type="transmembrane region" description="Helical" evidence="3">
    <location>
        <begin position="190"/>
        <end position="209"/>
    </location>
</feature>
<feature type="domain" description="DDE Tnp4" evidence="5">
    <location>
        <begin position="131"/>
        <end position="189"/>
    </location>
</feature>
<evidence type="ECO:0000313" key="6">
    <source>
        <dbReference type="EMBL" id="EGZ10365.1"/>
    </source>
</evidence>
<dbReference type="KEGG" id="psoj:PHYSODRAFT_518778"/>
<sequence>MEPKAVAIAAVLLSTCATALTTATIDKRSCRRAPSTKLCCDRASFLRLYREVHAAYKRKPAANSKCPLVKRFALTMMYFAQGGTMDSAASVMGILRPRAVHVDLPSASEVEAVEAGFFKVAGFPGVVGAGDGTLIAIPRPHDFEGWYYRKGFPAVNVQAIVDHRGSFRSISIRSGSNNDQSLWSPKAVSSFAYCSFATLIFILTSAAVYQFT</sequence>
<keyword evidence="3" id="KW-0812">Transmembrane</keyword>
<accession>G4ZZL9</accession>
<feature type="chain" id="PRO_5003472566" description="DDE Tnp4 domain-containing protein" evidence="4">
    <location>
        <begin position="22"/>
        <end position="212"/>
    </location>
</feature>
<dbReference type="InterPro" id="IPR027806">
    <property type="entry name" value="HARBI1_dom"/>
</dbReference>
<proteinExistence type="predicted"/>
<evidence type="ECO:0000313" key="7">
    <source>
        <dbReference type="Proteomes" id="UP000002640"/>
    </source>
</evidence>
<comment type="cofactor">
    <cofactor evidence="1">
        <name>a divalent metal cation</name>
        <dbReference type="ChEBI" id="CHEBI:60240"/>
    </cofactor>
</comment>
<keyword evidence="2" id="KW-0479">Metal-binding</keyword>
<name>G4ZZL9_PHYSP</name>
<dbReference type="Pfam" id="PF13359">
    <property type="entry name" value="DDE_Tnp_4"/>
    <property type="match status" value="1"/>
</dbReference>
<dbReference type="RefSeq" id="XP_009533110.1">
    <property type="nucleotide sequence ID" value="XM_009534815.1"/>
</dbReference>
<dbReference type="EMBL" id="JH159158">
    <property type="protein sequence ID" value="EGZ10365.1"/>
    <property type="molecule type" value="Genomic_DNA"/>
</dbReference>
<reference evidence="6 7" key="1">
    <citation type="journal article" date="2006" name="Science">
        <title>Phytophthora genome sequences uncover evolutionary origins and mechanisms of pathogenesis.</title>
        <authorList>
            <person name="Tyler B.M."/>
            <person name="Tripathy S."/>
            <person name="Zhang X."/>
            <person name="Dehal P."/>
            <person name="Jiang R.H."/>
            <person name="Aerts A."/>
            <person name="Arredondo F.D."/>
            <person name="Baxter L."/>
            <person name="Bensasson D."/>
            <person name="Beynon J.L."/>
            <person name="Chapman J."/>
            <person name="Damasceno C.M."/>
            <person name="Dorrance A.E."/>
            <person name="Dou D."/>
            <person name="Dickerman A.W."/>
            <person name="Dubchak I.L."/>
            <person name="Garbelotto M."/>
            <person name="Gijzen M."/>
            <person name="Gordon S.G."/>
            <person name="Govers F."/>
            <person name="Grunwald N.J."/>
            <person name="Huang W."/>
            <person name="Ivors K.L."/>
            <person name="Jones R.W."/>
            <person name="Kamoun S."/>
            <person name="Krampis K."/>
            <person name="Lamour K.H."/>
            <person name="Lee M.K."/>
            <person name="McDonald W.H."/>
            <person name="Medina M."/>
            <person name="Meijer H.J."/>
            <person name="Nordberg E.K."/>
            <person name="Maclean D.J."/>
            <person name="Ospina-Giraldo M.D."/>
            <person name="Morris P.F."/>
            <person name="Phuntumart V."/>
            <person name="Putnam N.H."/>
            <person name="Rash S."/>
            <person name="Rose J.K."/>
            <person name="Sakihama Y."/>
            <person name="Salamov A.A."/>
            <person name="Savidor A."/>
            <person name="Scheuring C.F."/>
            <person name="Smith B.M."/>
            <person name="Sobral B.W."/>
            <person name="Terry A."/>
            <person name="Torto-Alalibo T.A."/>
            <person name="Win J."/>
            <person name="Xu Z."/>
            <person name="Zhang H."/>
            <person name="Grigoriev I.V."/>
            <person name="Rokhsar D.S."/>
            <person name="Boore J.L."/>
        </authorList>
    </citation>
    <scope>NUCLEOTIDE SEQUENCE [LARGE SCALE GENOMIC DNA]</scope>
    <source>
        <strain evidence="6 7">P6497</strain>
    </source>
</reference>
<dbReference type="AlphaFoldDB" id="G4ZZL9"/>
<dbReference type="Proteomes" id="UP000002640">
    <property type="component" value="Unassembled WGS sequence"/>
</dbReference>